<dbReference type="EMBL" id="LR797334">
    <property type="protein sequence ID" value="CAB4204113.1"/>
    <property type="molecule type" value="Genomic_DNA"/>
</dbReference>
<name>A0A6J7XFV2_9CAUD</name>
<organism evidence="4">
    <name type="scientific">uncultured Caudovirales phage</name>
    <dbReference type="NCBI Taxonomy" id="2100421"/>
    <lineage>
        <taxon>Viruses</taxon>
        <taxon>Duplodnaviria</taxon>
        <taxon>Heunggongvirae</taxon>
        <taxon>Uroviricota</taxon>
        <taxon>Caudoviricetes</taxon>
        <taxon>Peduoviridae</taxon>
        <taxon>Maltschvirus</taxon>
        <taxon>Maltschvirus maltsch</taxon>
    </lineage>
</organism>
<protein>
    <submittedName>
        <fullName evidence="4">Uncharacterized protein</fullName>
    </submittedName>
</protein>
<sequence>MITLATVALIVGAIGVGCGLIAVVGQVLTIVDRERLERDLPRLQ</sequence>
<keyword evidence="1" id="KW-1133">Transmembrane helix</keyword>
<evidence type="ECO:0000313" key="4">
    <source>
        <dbReference type="EMBL" id="CAB5229942.1"/>
    </source>
</evidence>
<reference evidence="4" key="1">
    <citation type="submission" date="2020-05" db="EMBL/GenBank/DDBJ databases">
        <authorList>
            <person name="Chiriac C."/>
            <person name="Salcher M."/>
            <person name="Ghai R."/>
            <person name="Kavagutti S V."/>
        </authorList>
    </citation>
    <scope>NUCLEOTIDE SEQUENCE</scope>
</reference>
<gene>
    <name evidence="3" type="ORF">UFOVP1392_27</name>
    <name evidence="4" type="ORF">UFOVP1569_26</name>
    <name evidence="2" type="ORF">UFOVP952_37</name>
</gene>
<evidence type="ECO:0000256" key="1">
    <source>
        <dbReference type="SAM" id="Phobius"/>
    </source>
</evidence>
<keyword evidence="1" id="KW-0472">Membrane</keyword>
<feature type="transmembrane region" description="Helical" evidence="1">
    <location>
        <begin position="6"/>
        <end position="31"/>
    </location>
</feature>
<dbReference type="EMBL" id="LR798409">
    <property type="protein sequence ID" value="CAB5229942.1"/>
    <property type="molecule type" value="Genomic_DNA"/>
</dbReference>
<evidence type="ECO:0000313" key="2">
    <source>
        <dbReference type="EMBL" id="CAB4173128.1"/>
    </source>
</evidence>
<evidence type="ECO:0000313" key="3">
    <source>
        <dbReference type="EMBL" id="CAB4204113.1"/>
    </source>
</evidence>
<proteinExistence type="predicted"/>
<accession>A0A6J7XFV2</accession>
<dbReference type="EMBL" id="LR796889">
    <property type="protein sequence ID" value="CAB4173128.1"/>
    <property type="molecule type" value="Genomic_DNA"/>
</dbReference>
<keyword evidence="1" id="KW-0812">Transmembrane</keyword>